<dbReference type="EMBL" id="UIHC01000097">
    <property type="protein sequence ID" value="SUZ33965.1"/>
    <property type="molecule type" value="Genomic_DNA"/>
</dbReference>
<reference evidence="2" key="1">
    <citation type="submission" date="2018-08" db="EMBL/GenBank/DDBJ databases">
        <authorList>
            <person name="Rodrigo-Torres L."/>
            <person name="Arahal R. D."/>
            <person name="Lucena T."/>
        </authorList>
    </citation>
    <scope>NUCLEOTIDE SEQUENCE [LARGE SCALE GENOMIC DNA]</scope>
    <source>
        <strain evidence="2">CECT 7235</strain>
    </source>
</reference>
<gene>
    <name evidence="1" type="ORF">ROE7235_03746</name>
</gene>
<evidence type="ECO:0000313" key="1">
    <source>
        <dbReference type="EMBL" id="SUZ33965.1"/>
    </source>
</evidence>
<sequence>MSKTPRTNPPLDPLLVNRYVAELIHRTHENEMVGAILVVAARITAAGALDDQAKFDKALAEFRSEAIVARSNMRAAVQTKAIIEKARGGGHAH</sequence>
<organism evidence="1 2">
    <name type="scientific">Roseinatronobacter ekhonensis</name>
    <dbReference type="NCBI Taxonomy" id="254356"/>
    <lineage>
        <taxon>Bacteria</taxon>
        <taxon>Pseudomonadati</taxon>
        <taxon>Pseudomonadota</taxon>
        <taxon>Alphaproteobacteria</taxon>
        <taxon>Rhodobacterales</taxon>
        <taxon>Paracoccaceae</taxon>
        <taxon>Roseinatronobacter</taxon>
    </lineage>
</organism>
<dbReference type="AlphaFoldDB" id="A0A3B0MDK9"/>
<evidence type="ECO:0000313" key="2">
    <source>
        <dbReference type="Proteomes" id="UP000272908"/>
    </source>
</evidence>
<keyword evidence="2" id="KW-1185">Reference proteome</keyword>
<accession>A0A3B0MDK9</accession>
<protein>
    <submittedName>
        <fullName evidence="1">Uncharacterized protein</fullName>
    </submittedName>
</protein>
<dbReference type="Proteomes" id="UP000272908">
    <property type="component" value="Unassembled WGS sequence"/>
</dbReference>
<dbReference type="RefSeq" id="WP_121097352.1">
    <property type="nucleotide sequence ID" value="NZ_UIHC01000097.1"/>
</dbReference>
<proteinExistence type="predicted"/>
<name>A0A3B0MDK9_9RHOB</name>